<dbReference type="PROSITE" id="PS51930">
    <property type="entry name" value="BMC_2"/>
    <property type="match status" value="1"/>
</dbReference>
<dbReference type="Proteomes" id="UP001163115">
    <property type="component" value="Chromosome"/>
</dbReference>
<dbReference type="InterPro" id="IPR050575">
    <property type="entry name" value="BMC_shell"/>
</dbReference>
<dbReference type="RefSeq" id="WP_024837725.1">
    <property type="nucleotide sequence ID" value="NZ_CP113524.1"/>
</dbReference>
<dbReference type="InterPro" id="IPR044872">
    <property type="entry name" value="CcmK/CsoS1_BMC"/>
</dbReference>
<proteinExistence type="inferred from homology"/>
<evidence type="ECO:0000256" key="3">
    <source>
        <dbReference type="PROSITE-ProRule" id="PRU01278"/>
    </source>
</evidence>
<keyword evidence="2" id="KW-1283">Bacterial microcompartment</keyword>
<comment type="subcellular location">
    <subcellularLocation>
        <location evidence="1">Bacterial microcompartment</location>
    </subcellularLocation>
</comment>
<dbReference type="EMBL" id="CP113524">
    <property type="protein sequence ID" value="WAJ24173.1"/>
    <property type="molecule type" value="Genomic_DNA"/>
</dbReference>
<evidence type="ECO:0000313" key="6">
    <source>
        <dbReference type="EMBL" id="WAJ24173.1"/>
    </source>
</evidence>
<comment type="similarity">
    <text evidence="3">Belongs to the bacterial microcompartments protein family.</text>
</comment>
<dbReference type="InterPro" id="IPR000249">
    <property type="entry name" value="BMC_dom"/>
</dbReference>
<feature type="region of interest" description="Disordered" evidence="4">
    <location>
        <begin position="157"/>
        <end position="235"/>
    </location>
</feature>
<evidence type="ECO:0000259" key="5">
    <source>
        <dbReference type="PROSITE" id="PS51930"/>
    </source>
</evidence>
<feature type="domain" description="BMC" evidence="5">
    <location>
        <begin position="4"/>
        <end position="89"/>
    </location>
</feature>
<dbReference type="SUPFAM" id="SSF143414">
    <property type="entry name" value="CcmK-like"/>
    <property type="match status" value="1"/>
</dbReference>
<dbReference type="PANTHER" id="PTHR33941">
    <property type="entry name" value="PROPANEDIOL UTILIZATION PROTEIN PDUA"/>
    <property type="match status" value="1"/>
</dbReference>
<feature type="region of interest" description="Disordered" evidence="4">
    <location>
        <begin position="95"/>
        <end position="114"/>
    </location>
</feature>
<reference evidence="6" key="1">
    <citation type="submission" date="2022-11" db="EMBL/GenBank/DDBJ databases">
        <title>Lacrimispora xylanolytica sy1, complete genome.</title>
        <authorList>
            <person name="Choi S."/>
        </authorList>
    </citation>
    <scope>NUCLEOTIDE SEQUENCE</scope>
    <source>
        <strain evidence="6">Sy1</strain>
    </source>
</reference>
<gene>
    <name evidence="6" type="ORF">OW255_01200</name>
</gene>
<name>A0ABY7AD32_9FIRM</name>
<evidence type="ECO:0000256" key="4">
    <source>
        <dbReference type="SAM" id="MobiDB-lite"/>
    </source>
</evidence>
<feature type="compositionally biased region" description="Polar residues" evidence="4">
    <location>
        <begin position="102"/>
        <end position="111"/>
    </location>
</feature>
<sequence length="235" mass="24765">MKQALGLVEIQGLSTAVLVADTMVKAANVTILEIENSKGQGYMTVKVAGDVGAVNAAVSAGKQTGLENQKLVSFKVIARPADSVEQIFGAAKNTKTDAPIQPSDSAHVQTQTEKEDAITGKTVVKVAIKETVEPEVEEKSEVQIEVKPEVKPKAESAFKAEIKPVVEPAVESAVQLEDKLEEKPALVEQAAEEKSAQEPQAGAQSELQTEPQAGKEKSSATPSGTKKTAGHKTKN</sequence>
<feature type="compositionally biased region" description="Polar residues" evidence="4">
    <location>
        <begin position="202"/>
        <end position="211"/>
    </location>
</feature>
<dbReference type="Gene3D" id="3.30.70.1710">
    <property type="match status" value="1"/>
</dbReference>
<organism evidence="6 7">
    <name type="scientific">Lacrimispora xylanolytica</name>
    <dbReference type="NCBI Taxonomy" id="29375"/>
    <lineage>
        <taxon>Bacteria</taxon>
        <taxon>Bacillati</taxon>
        <taxon>Bacillota</taxon>
        <taxon>Clostridia</taxon>
        <taxon>Lachnospirales</taxon>
        <taxon>Lachnospiraceae</taxon>
        <taxon>Lacrimispora</taxon>
    </lineage>
</organism>
<dbReference type="InterPro" id="IPR037233">
    <property type="entry name" value="CcmK-like_sf"/>
</dbReference>
<dbReference type="SMART" id="SM00877">
    <property type="entry name" value="BMC"/>
    <property type="match status" value="1"/>
</dbReference>
<feature type="compositionally biased region" description="Basic and acidic residues" evidence="4">
    <location>
        <begin position="176"/>
        <end position="196"/>
    </location>
</feature>
<protein>
    <submittedName>
        <fullName evidence="6">BMC domain-containing protein</fullName>
    </submittedName>
</protein>
<evidence type="ECO:0000256" key="1">
    <source>
        <dbReference type="ARBA" id="ARBA00024322"/>
    </source>
</evidence>
<dbReference type="PANTHER" id="PTHR33941:SF11">
    <property type="entry name" value="BACTERIAL MICROCOMPARTMENT SHELL PROTEIN PDUJ"/>
    <property type="match status" value="1"/>
</dbReference>
<dbReference type="Pfam" id="PF00936">
    <property type="entry name" value="BMC"/>
    <property type="match status" value="1"/>
</dbReference>
<keyword evidence="7" id="KW-1185">Reference proteome</keyword>
<accession>A0ABY7AD32</accession>
<evidence type="ECO:0000313" key="7">
    <source>
        <dbReference type="Proteomes" id="UP001163115"/>
    </source>
</evidence>
<evidence type="ECO:0000256" key="2">
    <source>
        <dbReference type="ARBA" id="ARBA00024446"/>
    </source>
</evidence>